<evidence type="ECO:0000259" key="4">
    <source>
        <dbReference type="PROSITE" id="PS51379"/>
    </source>
</evidence>
<dbReference type="SUPFAM" id="SSF46548">
    <property type="entry name" value="alpha-helical ferredoxin"/>
    <property type="match status" value="1"/>
</dbReference>
<evidence type="ECO:0000313" key="5">
    <source>
        <dbReference type="EMBL" id="RLE08308.1"/>
    </source>
</evidence>
<dbReference type="GO" id="GO:0051536">
    <property type="term" value="F:iron-sulfur cluster binding"/>
    <property type="evidence" value="ECO:0007669"/>
    <property type="project" value="UniProtKB-KW"/>
</dbReference>
<dbReference type="SUPFAM" id="SSF51905">
    <property type="entry name" value="FAD/NAD(P)-binding domain"/>
    <property type="match status" value="1"/>
</dbReference>
<keyword evidence="3" id="KW-0411">Iron-sulfur</keyword>
<evidence type="ECO:0000256" key="1">
    <source>
        <dbReference type="ARBA" id="ARBA00022723"/>
    </source>
</evidence>
<dbReference type="PRINTS" id="PR00368">
    <property type="entry name" value="FADPNR"/>
</dbReference>
<dbReference type="Gene3D" id="3.50.50.60">
    <property type="entry name" value="FAD/NAD(P)-binding domain"/>
    <property type="match status" value="2"/>
</dbReference>
<gene>
    <name evidence="5" type="ORF">DRJ00_06550</name>
</gene>
<evidence type="ECO:0000313" key="6">
    <source>
        <dbReference type="Proteomes" id="UP000279422"/>
    </source>
</evidence>
<dbReference type="Pfam" id="PF00037">
    <property type="entry name" value="Fer4"/>
    <property type="match status" value="1"/>
</dbReference>
<keyword evidence="2" id="KW-0408">Iron</keyword>
<evidence type="ECO:0000256" key="2">
    <source>
        <dbReference type="ARBA" id="ARBA00023004"/>
    </source>
</evidence>
<dbReference type="PANTHER" id="PTHR42783:SF3">
    <property type="entry name" value="GLUTAMATE SYNTHASE [NADPH] SMALL CHAIN-RELATED"/>
    <property type="match status" value="1"/>
</dbReference>
<dbReference type="AlphaFoldDB" id="A0A497E2M2"/>
<reference evidence="5 6" key="1">
    <citation type="submission" date="2018-06" db="EMBL/GenBank/DDBJ databases">
        <title>Extensive metabolic versatility and redundancy in microbially diverse, dynamic hydrothermal sediments.</title>
        <authorList>
            <person name="Dombrowski N."/>
            <person name="Teske A."/>
            <person name="Baker B.J."/>
        </authorList>
    </citation>
    <scope>NUCLEOTIDE SEQUENCE [LARGE SCALE GENOMIC DNA]</scope>
    <source>
        <strain evidence="5">B47_G16</strain>
    </source>
</reference>
<protein>
    <recommendedName>
        <fullName evidence="4">4Fe-4S ferredoxin-type domain-containing protein</fullName>
    </recommendedName>
</protein>
<dbReference type="InterPro" id="IPR036188">
    <property type="entry name" value="FAD/NAD-bd_sf"/>
</dbReference>
<dbReference type="PROSITE" id="PS51379">
    <property type="entry name" value="4FE4S_FER_2"/>
    <property type="match status" value="1"/>
</dbReference>
<dbReference type="EMBL" id="QMPZ01000105">
    <property type="protein sequence ID" value="RLE08308.1"/>
    <property type="molecule type" value="Genomic_DNA"/>
</dbReference>
<feature type="domain" description="4Fe-4S ferredoxin-type" evidence="4">
    <location>
        <begin position="202"/>
        <end position="231"/>
    </location>
</feature>
<organism evidence="5 6">
    <name type="scientific">Aerophobetes bacterium</name>
    <dbReference type="NCBI Taxonomy" id="2030807"/>
    <lineage>
        <taxon>Bacteria</taxon>
        <taxon>Candidatus Aerophobota</taxon>
    </lineage>
</organism>
<keyword evidence="1" id="KW-0479">Metal-binding</keyword>
<comment type="caution">
    <text evidence="5">The sequence shown here is derived from an EMBL/GenBank/DDBJ whole genome shotgun (WGS) entry which is preliminary data.</text>
</comment>
<dbReference type="GO" id="GO:0016491">
    <property type="term" value="F:oxidoreductase activity"/>
    <property type="evidence" value="ECO:0007669"/>
    <property type="project" value="InterPro"/>
</dbReference>
<dbReference type="InterPro" id="IPR023753">
    <property type="entry name" value="FAD/NAD-binding_dom"/>
</dbReference>
<dbReference type="Gene3D" id="3.30.70.20">
    <property type="match status" value="1"/>
</dbReference>
<proteinExistence type="predicted"/>
<dbReference type="PROSITE" id="PS00198">
    <property type="entry name" value="4FE4S_FER_1"/>
    <property type="match status" value="1"/>
</dbReference>
<evidence type="ECO:0000256" key="3">
    <source>
        <dbReference type="ARBA" id="ARBA00023014"/>
    </source>
</evidence>
<dbReference type="GO" id="GO:0046872">
    <property type="term" value="F:metal ion binding"/>
    <property type="evidence" value="ECO:0007669"/>
    <property type="project" value="UniProtKB-KW"/>
</dbReference>
<feature type="non-terminal residue" evidence="5">
    <location>
        <position position="1"/>
    </location>
</feature>
<dbReference type="InterPro" id="IPR009051">
    <property type="entry name" value="Helical_ferredxn"/>
</dbReference>
<name>A0A497E2M2_UNCAE</name>
<dbReference type="InterPro" id="IPR017896">
    <property type="entry name" value="4Fe4S_Fe-S-bd"/>
</dbReference>
<dbReference type="InterPro" id="IPR017900">
    <property type="entry name" value="4Fe4S_Fe_S_CS"/>
</dbReference>
<dbReference type="Pfam" id="PF07992">
    <property type="entry name" value="Pyr_redox_2"/>
    <property type="match status" value="1"/>
</dbReference>
<dbReference type="PANTHER" id="PTHR42783">
    <property type="entry name" value="GLUTAMATE SYNTHASE [NADPH] SMALL CHAIN"/>
    <property type="match status" value="1"/>
</dbReference>
<accession>A0A497E2M2</accession>
<dbReference type="Proteomes" id="UP000279422">
    <property type="component" value="Unassembled WGS sequence"/>
</dbReference>
<dbReference type="Gene3D" id="1.10.1060.10">
    <property type="entry name" value="Alpha-helical ferredoxin"/>
    <property type="match status" value="1"/>
</dbReference>
<sequence>VKELECVPLVMGERDASGRRRRLSIPGTSFSLEVDTVSVAIGQVPDLSILGKDKGFKVNEDGTLAVHPATYATGVQGVFAAGDVISGPSTVIEAIAGAKRAALSIDRYLKGKPLIEDQQEHEVVIPFQEVLRHRGFPEQRERKVPSSLSHQLRRNTFQEIRKAFTEEEAVQEAKRCLACGCGLGCGVCEKVCIYSAVKRQGGRYRVDPERCDGCGLCAELCPKGNIKMVKS</sequence>